<evidence type="ECO:0000313" key="2">
    <source>
        <dbReference type="Proteomes" id="UP001576780"/>
    </source>
</evidence>
<dbReference type="EMBL" id="JBHFNT010000321">
    <property type="protein sequence ID" value="MFB2839769.1"/>
    <property type="molecule type" value="Genomic_DNA"/>
</dbReference>
<dbReference type="Proteomes" id="UP001576780">
    <property type="component" value="Unassembled WGS sequence"/>
</dbReference>
<gene>
    <name evidence="1" type="ORF">ACE1CA_35210</name>
</gene>
<keyword evidence="2" id="KW-1185">Reference proteome</keyword>
<evidence type="ECO:0000313" key="1">
    <source>
        <dbReference type="EMBL" id="MFB2839769.1"/>
    </source>
</evidence>
<comment type="caution">
    <text evidence="1">The sequence shown here is derived from an EMBL/GenBank/DDBJ whole genome shotgun (WGS) entry which is preliminary data.</text>
</comment>
<protein>
    <submittedName>
        <fullName evidence="1">Uncharacterized protein</fullName>
    </submittedName>
</protein>
<sequence length="72" mass="8328">MPNPRPIQTEEFKRKRFHAVGEVDNKLSKKVTGVKLPQDVTEILDSWPQEERIVFLRSLITNAVREKVKQAG</sequence>
<name>A0ABV4WXC4_9CYAN</name>
<accession>A0ABV4WXC4</accession>
<dbReference type="RefSeq" id="WP_413282033.1">
    <property type="nucleotide sequence ID" value="NZ_JBHFNT010000321.1"/>
</dbReference>
<proteinExistence type="predicted"/>
<reference evidence="1 2" key="1">
    <citation type="submission" date="2024-09" db="EMBL/GenBank/DDBJ databases">
        <title>Floridaenema gen nov. (Aerosakkonemataceae, Aerosakkonematales ord. nov., Cyanobacteria) from benthic tropical and subtropical fresh waters, with the description of four new species.</title>
        <authorList>
            <person name="Moretto J.A."/>
            <person name="Berthold D.E."/>
            <person name="Lefler F.W."/>
            <person name="Huang I.-S."/>
            <person name="Laughinghouse H. IV."/>
        </authorList>
    </citation>
    <scope>NUCLEOTIDE SEQUENCE [LARGE SCALE GENOMIC DNA]</scope>
    <source>
        <strain evidence="1 2">BLCC-F167</strain>
    </source>
</reference>
<organism evidence="1 2">
    <name type="scientific">Floridaenema evergladense BLCC-F167</name>
    <dbReference type="NCBI Taxonomy" id="3153639"/>
    <lineage>
        <taxon>Bacteria</taxon>
        <taxon>Bacillati</taxon>
        <taxon>Cyanobacteriota</taxon>
        <taxon>Cyanophyceae</taxon>
        <taxon>Oscillatoriophycideae</taxon>
        <taxon>Aerosakkonematales</taxon>
        <taxon>Aerosakkonemataceae</taxon>
        <taxon>Floridanema</taxon>
        <taxon>Floridanema evergladense</taxon>
    </lineage>
</organism>